<organism evidence="1">
    <name type="scientific">Cladocopium goreaui</name>
    <dbReference type="NCBI Taxonomy" id="2562237"/>
    <lineage>
        <taxon>Eukaryota</taxon>
        <taxon>Sar</taxon>
        <taxon>Alveolata</taxon>
        <taxon>Dinophyceae</taxon>
        <taxon>Suessiales</taxon>
        <taxon>Symbiodiniaceae</taxon>
        <taxon>Cladocopium</taxon>
    </lineage>
</organism>
<proteinExistence type="predicted"/>
<dbReference type="EMBL" id="CAMXCT030005334">
    <property type="protein sequence ID" value="CAL4799392.1"/>
    <property type="molecule type" value="Genomic_DNA"/>
</dbReference>
<protein>
    <submittedName>
        <fullName evidence="1">Uncharacterized protein</fullName>
    </submittedName>
</protein>
<keyword evidence="3" id="KW-1185">Reference proteome</keyword>
<evidence type="ECO:0000313" key="1">
    <source>
        <dbReference type="EMBL" id="CAI4012080.1"/>
    </source>
</evidence>
<dbReference type="OrthoDB" id="419870at2759"/>
<evidence type="ECO:0000313" key="3">
    <source>
        <dbReference type="Proteomes" id="UP001152797"/>
    </source>
</evidence>
<dbReference type="EMBL" id="CAMXCT020005334">
    <property type="protein sequence ID" value="CAL1165455.1"/>
    <property type="molecule type" value="Genomic_DNA"/>
</dbReference>
<dbReference type="EMBL" id="CAMXCT010005334">
    <property type="protein sequence ID" value="CAI4012080.1"/>
    <property type="molecule type" value="Genomic_DNA"/>
</dbReference>
<evidence type="ECO:0000313" key="2">
    <source>
        <dbReference type="EMBL" id="CAL1165455.1"/>
    </source>
</evidence>
<dbReference type="AlphaFoldDB" id="A0A9P1DKR1"/>
<accession>A0A9P1DKR1</accession>
<reference evidence="2" key="2">
    <citation type="submission" date="2024-04" db="EMBL/GenBank/DDBJ databases">
        <authorList>
            <person name="Chen Y."/>
            <person name="Shah S."/>
            <person name="Dougan E. K."/>
            <person name="Thang M."/>
            <person name="Chan C."/>
        </authorList>
    </citation>
    <scope>NUCLEOTIDE SEQUENCE [LARGE SCALE GENOMIC DNA]</scope>
</reference>
<sequence>MESHLKFPRDPAALSTVSAILKEVRVSDVPPPRLAMKPPLLPLVIFSDFELDDLMAIAELWQWRAVHMGAPEDARPIIVFITDFKTKDGGEVFEKKLLMARMLLGVTLQDIYTLVCPPGTGNVNWTYFDKKVHPAAPQLYRRKDEILAAAAQDIVDVALSDSNEVVDVYFISPGRGLFGELLQGIERDHPKGWEALCQKANVVMYTGSFNTQGCTLRKEAAPGPFDYDYIGPLEALVTLLTIGKLGEEQ</sequence>
<comment type="caution">
    <text evidence="1">The sequence shown here is derived from an EMBL/GenBank/DDBJ whole genome shotgun (WGS) entry which is preliminary data.</text>
</comment>
<dbReference type="Proteomes" id="UP001152797">
    <property type="component" value="Unassembled WGS sequence"/>
</dbReference>
<gene>
    <name evidence="1" type="ORF">C1SCF055_LOCUS37180</name>
</gene>
<reference evidence="1" key="1">
    <citation type="submission" date="2022-10" db="EMBL/GenBank/DDBJ databases">
        <authorList>
            <person name="Chen Y."/>
            <person name="Dougan E. K."/>
            <person name="Chan C."/>
            <person name="Rhodes N."/>
            <person name="Thang M."/>
        </authorList>
    </citation>
    <scope>NUCLEOTIDE SEQUENCE</scope>
</reference>
<name>A0A9P1DKR1_9DINO</name>